<evidence type="ECO:0000259" key="8">
    <source>
        <dbReference type="Pfam" id="PF01052"/>
    </source>
</evidence>
<organism evidence="9 10">
    <name type="scientific">Legionella beliardensis</name>
    <dbReference type="NCBI Taxonomy" id="91822"/>
    <lineage>
        <taxon>Bacteria</taxon>
        <taxon>Pseudomonadati</taxon>
        <taxon>Pseudomonadota</taxon>
        <taxon>Gammaproteobacteria</taxon>
        <taxon>Legionellales</taxon>
        <taxon>Legionellaceae</taxon>
        <taxon>Legionella</taxon>
    </lineage>
</organism>
<evidence type="ECO:0000256" key="5">
    <source>
        <dbReference type="ARBA" id="ARBA00022500"/>
    </source>
</evidence>
<comment type="subcellular location">
    <subcellularLocation>
        <location evidence="1">Cell membrane</location>
        <topology evidence="1">Peripheral membrane protein</topology>
        <orientation evidence="1">Cytoplasmic side</orientation>
    </subcellularLocation>
</comment>
<evidence type="ECO:0000256" key="6">
    <source>
        <dbReference type="ARBA" id="ARBA00022779"/>
    </source>
</evidence>
<dbReference type="GO" id="GO:0009425">
    <property type="term" value="C:bacterial-type flagellum basal body"/>
    <property type="evidence" value="ECO:0007669"/>
    <property type="project" value="InterPro"/>
</dbReference>
<dbReference type="InterPro" id="IPR051469">
    <property type="entry name" value="FliN/MopA/SpaO"/>
</dbReference>
<accession>A0A378I2T4</accession>
<keyword evidence="9" id="KW-0282">Flagellum</keyword>
<dbReference type="PANTHER" id="PTHR43484:SF1">
    <property type="entry name" value="FLAGELLAR MOTOR SWITCH PROTEIN FLIN"/>
    <property type="match status" value="1"/>
</dbReference>
<keyword evidence="5" id="KW-0145">Chemotaxis</keyword>
<evidence type="ECO:0000256" key="1">
    <source>
        <dbReference type="ARBA" id="ARBA00004413"/>
    </source>
</evidence>
<keyword evidence="10" id="KW-1185">Reference proteome</keyword>
<dbReference type="RefSeq" id="WP_115303156.1">
    <property type="nucleotide sequence ID" value="NZ_UGNV01000001.1"/>
</dbReference>
<dbReference type="Pfam" id="PF01052">
    <property type="entry name" value="FliMN_C"/>
    <property type="match status" value="1"/>
</dbReference>
<evidence type="ECO:0000256" key="2">
    <source>
        <dbReference type="ARBA" id="ARBA00009226"/>
    </source>
</evidence>
<proteinExistence type="inferred from homology"/>
<dbReference type="GO" id="GO:0071973">
    <property type="term" value="P:bacterial-type flagellum-dependent cell motility"/>
    <property type="evidence" value="ECO:0007669"/>
    <property type="project" value="InterPro"/>
</dbReference>
<dbReference type="PRINTS" id="PR00956">
    <property type="entry name" value="FLGMOTORFLIN"/>
</dbReference>
<dbReference type="InterPro" id="IPR001543">
    <property type="entry name" value="FliN-like_C"/>
</dbReference>
<dbReference type="GO" id="GO:0006935">
    <property type="term" value="P:chemotaxis"/>
    <property type="evidence" value="ECO:0007669"/>
    <property type="project" value="UniProtKB-KW"/>
</dbReference>
<evidence type="ECO:0000256" key="7">
    <source>
        <dbReference type="ARBA" id="ARBA00023136"/>
    </source>
</evidence>
<dbReference type="EMBL" id="UGNV01000001">
    <property type="protein sequence ID" value="STX29489.1"/>
    <property type="molecule type" value="Genomic_DNA"/>
</dbReference>
<gene>
    <name evidence="9" type="primary">fliN</name>
    <name evidence="9" type="ORF">NCTC13315_02032</name>
</gene>
<name>A0A378I2T4_9GAMM</name>
<protein>
    <recommendedName>
        <fullName evidence="3">Flagellar motor switch protein FliN</fullName>
    </recommendedName>
</protein>
<comment type="similarity">
    <text evidence="2">Belongs to the FliN/MopA/SpaO family.</text>
</comment>
<sequence>MHKRKKKKNCSEDELTHMAHLPITVNIVYGSAKINLFDLINLKSGDMLELDQYFDEPLEICVNGKVVAKGELEHRKEGLGIRITTVHSKAKRLSCLNN</sequence>
<keyword evidence="4" id="KW-1003">Cell membrane</keyword>
<evidence type="ECO:0000256" key="3">
    <source>
        <dbReference type="ARBA" id="ARBA00021897"/>
    </source>
</evidence>
<evidence type="ECO:0000313" key="9">
    <source>
        <dbReference type="EMBL" id="STX29489.1"/>
    </source>
</evidence>
<keyword evidence="7" id="KW-0472">Membrane</keyword>
<dbReference type="SUPFAM" id="SSF101801">
    <property type="entry name" value="Surface presentation of antigens (SPOA)"/>
    <property type="match status" value="1"/>
</dbReference>
<evidence type="ECO:0000256" key="4">
    <source>
        <dbReference type="ARBA" id="ARBA00022475"/>
    </source>
</evidence>
<dbReference type="Gene3D" id="2.30.330.10">
    <property type="entry name" value="SpoA-like"/>
    <property type="match status" value="1"/>
</dbReference>
<evidence type="ECO:0000313" key="10">
    <source>
        <dbReference type="Proteomes" id="UP000254968"/>
    </source>
</evidence>
<feature type="domain" description="Flagellar motor switch protein FliN-like C-terminal" evidence="8">
    <location>
        <begin position="18"/>
        <end position="86"/>
    </location>
</feature>
<reference evidence="9 10" key="1">
    <citation type="submission" date="2018-06" db="EMBL/GenBank/DDBJ databases">
        <authorList>
            <consortium name="Pathogen Informatics"/>
            <person name="Doyle S."/>
        </authorList>
    </citation>
    <scope>NUCLEOTIDE SEQUENCE [LARGE SCALE GENOMIC DNA]</scope>
    <source>
        <strain evidence="9 10">NCTC13315</strain>
    </source>
</reference>
<dbReference type="InterPro" id="IPR036429">
    <property type="entry name" value="SpoA-like_sf"/>
</dbReference>
<dbReference type="GO" id="GO:0005886">
    <property type="term" value="C:plasma membrane"/>
    <property type="evidence" value="ECO:0007669"/>
    <property type="project" value="UniProtKB-SubCell"/>
</dbReference>
<dbReference type="Proteomes" id="UP000254968">
    <property type="component" value="Unassembled WGS sequence"/>
</dbReference>
<dbReference type="PANTHER" id="PTHR43484">
    <property type="match status" value="1"/>
</dbReference>
<keyword evidence="9" id="KW-0969">Cilium</keyword>
<dbReference type="AlphaFoldDB" id="A0A378I2T4"/>
<keyword evidence="6" id="KW-0283">Flagellar rotation</keyword>
<dbReference type="InterPro" id="IPR001172">
    <property type="entry name" value="FliN_T3SS_HrcQb"/>
</dbReference>
<dbReference type="GO" id="GO:0003774">
    <property type="term" value="F:cytoskeletal motor activity"/>
    <property type="evidence" value="ECO:0007669"/>
    <property type="project" value="InterPro"/>
</dbReference>
<dbReference type="OrthoDB" id="9773459at2"/>
<keyword evidence="9" id="KW-0966">Cell projection</keyword>